<dbReference type="Gramene" id="PNT66223">
    <property type="protein sequence ID" value="PNT66223"/>
    <property type="gene ID" value="BRADI_3g08865v3"/>
</dbReference>
<dbReference type="EMBL" id="CM000882">
    <property type="protein sequence ID" value="PNT66223.1"/>
    <property type="molecule type" value="Genomic_DNA"/>
</dbReference>
<dbReference type="InParanoid" id="A0A2K2CW16"/>
<dbReference type="Proteomes" id="UP000008810">
    <property type="component" value="Chromosome 3"/>
</dbReference>
<reference evidence="1" key="2">
    <citation type="submission" date="2017-06" db="EMBL/GenBank/DDBJ databases">
        <title>WGS assembly of Brachypodium distachyon.</title>
        <authorList>
            <consortium name="The International Brachypodium Initiative"/>
            <person name="Lucas S."/>
            <person name="Harmon-Smith M."/>
            <person name="Lail K."/>
            <person name="Tice H."/>
            <person name="Grimwood J."/>
            <person name="Bruce D."/>
            <person name="Barry K."/>
            <person name="Shu S."/>
            <person name="Lindquist E."/>
            <person name="Wang M."/>
            <person name="Pitluck S."/>
            <person name="Vogel J.P."/>
            <person name="Garvin D.F."/>
            <person name="Mockler T.C."/>
            <person name="Schmutz J."/>
            <person name="Rokhsar D."/>
            <person name="Bevan M.W."/>
        </authorList>
    </citation>
    <scope>NUCLEOTIDE SEQUENCE</scope>
    <source>
        <strain evidence="1">Bd21</strain>
    </source>
</reference>
<reference evidence="1 2" key="1">
    <citation type="journal article" date="2010" name="Nature">
        <title>Genome sequencing and analysis of the model grass Brachypodium distachyon.</title>
        <authorList>
            <consortium name="International Brachypodium Initiative"/>
        </authorList>
    </citation>
    <scope>NUCLEOTIDE SEQUENCE [LARGE SCALE GENOMIC DNA]</scope>
    <source>
        <strain evidence="1 2">Bd21</strain>
    </source>
</reference>
<accession>A0A2K2CW16</accession>
<proteinExistence type="predicted"/>
<protein>
    <submittedName>
        <fullName evidence="1 2">Uncharacterized protein</fullName>
    </submittedName>
</protein>
<reference evidence="2" key="3">
    <citation type="submission" date="2018-08" db="UniProtKB">
        <authorList>
            <consortium name="EnsemblPlants"/>
        </authorList>
    </citation>
    <scope>IDENTIFICATION</scope>
    <source>
        <strain evidence="2">cv. Bd21</strain>
    </source>
</reference>
<evidence type="ECO:0000313" key="2">
    <source>
        <dbReference type="EnsemblPlants" id="PNT66223"/>
    </source>
</evidence>
<gene>
    <name evidence="1" type="ORF">BRADI_3g08865v3</name>
</gene>
<dbReference type="EnsemblPlants" id="PNT66223">
    <property type="protein sequence ID" value="PNT66223"/>
    <property type="gene ID" value="BRADI_3g08865v3"/>
</dbReference>
<keyword evidence="3" id="KW-1185">Reference proteome</keyword>
<sequence length="117" mass="12086">MVPRAPATRHLAICPVRARGPAAAGKGVLVLYNTSAVRTSGRWESKRSPSAREGLLPGRATLAWASAPVAPRMQAASCPVAPARFSHVCLCNAKGPVPVVPGQLDVIGEANLILCAV</sequence>
<evidence type="ECO:0000313" key="3">
    <source>
        <dbReference type="Proteomes" id="UP000008810"/>
    </source>
</evidence>
<dbReference type="AlphaFoldDB" id="A0A2K2CW16"/>
<organism evidence="1">
    <name type="scientific">Brachypodium distachyon</name>
    <name type="common">Purple false brome</name>
    <name type="synonym">Trachynia distachya</name>
    <dbReference type="NCBI Taxonomy" id="15368"/>
    <lineage>
        <taxon>Eukaryota</taxon>
        <taxon>Viridiplantae</taxon>
        <taxon>Streptophyta</taxon>
        <taxon>Embryophyta</taxon>
        <taxon>Tracheophyta</taxon>
        <taxon>Spermatophyta</taxon>
        <taxon>Magnoliopsida</taxon>
        <taxon>Liliopsida</taxon>
        <taxon>Poales</taxon>
        <taxon>Poaceae</taxon>
        <taxon>BOP clade</taxon>
        <taxon>Pooideae</taxon>
        <taxon>Stipodae</taxon>
        <taxon>Brachypodieae</taxon>
        <taxon>Brachypodium</taxon>
    </lineage>
</organism>
<evidence type="ECO:0000313" key="1">
    <source>
        <dbReference type="EMBL" id="PNT66223.1"/>
    </source>
</evidence>
<name>A0A2K2CW16_BRADI</name>